<dbReference type="InterPro" id="IPR006059">
    <property type="entry name" value="SBP"/>
</dbReference>
<dbReference type="PROSITE" id="PS51257">
    <property type="entry name" value="PROKAR_LIPOPROTEIN"/>
    <property type="match status" value="1"/>
</dbReference>
<gene>
    <name evidence="2" type="ORF">BKA23_3286</name>
</gene>
<dbReference type="OrthoDB" id="2510110at2"/>
<dbReference type="AlphaFoldDB" id="A0A561DX23"/>
<dbReference type="SUPFAM" id="SSF53850">
    <property type="entry name" value="Periplasmic binding protein-like II"/>
    <property type="match status" value="1"/>
</dbReference>
<keyword evidence="3" id="KW-1185">Reference proteome</keyword>
<dbReference type="Gene3D" id="3.40.190.10">
    <property type="entry name" value="Periplasmic binding protein-like II"/>
    <property type="match status" value="1"/>
</dbReference>
<reference evidence="2 3" key="1">
    <citation type="submission" date="2019-06" db="EMBL/GenBank/DDBJ databases">
        <title>Sequencing the genomes of 1000 actinobacteria strains.</title>
        <authorList>
            <person name="Klenk H.-P."/>
        </authorList>
    </citation>
    <scope>NUCLEOTIDE SEQUENCE [LARGE SCALE GENOMIC DNA]</scope>
    <source>
        <strain evidence="2 3">DSM 19560</strain>
    </source>
</reference>
<dbReference type="PANTHER" id="PTHR43649:SF12">
    <property type="entry name" value="DIACETYLCHITOBIOSE BINDING PROTEIN DASA"/>
    <property type="match status" value="1"/>
</dbReference>
<comment type="caution">
    <text evidence="2">The sequence shown here is derived from an EMBL/GenBank/DDBJ whole genome shotgun (WGS) entry which is preliminary data.</text>
</comment>
<accession>A0A561DX23</accession>
<dbReference type="InterPro" id="IPR050490">
    <property type="entry name" value="Bact_solute-bd_prot1"/>
</dbReference>
<dbReference type="Pfam" id="PF01547">
    <property type="entry name" value="SBP_bac_1"/>
    <property type="match status" value="1"/>
</dbReference>
<dbReference type="Proteomes" id="UP000318297">
    <property type="component" value="Unassembled WGS sequence"/>
</dbReference>
<feature type="chain" id="PRO_5039149708" evidence="1">
    <location>
        <begin position="20"/>
        <end position="442"/>
    </location>
</feature>
<evidence type="ECO:0000313" key="2">
    <source>
        <dbReference type="EMBL" id="TWE07919.1"/>
    </source>
</evidence>
<name>A0A561DX23_9MICO</name>
<sequence>MKTRLIPAIVVVAAIAGTAGCGSSSSSGSSAGSSGGSSGSGTTLTYWASNQGATIQDDVKVLTPELEKFQKETGIKVKLQVIGWPDLLNKILAATSSGQGPDVVNIGNTWAPSLQATGAFMPFDASALSAIGGKDKFVAASYATGGVKGQDPTSVPLYALAYGLYYNKKMFADAGLQPPTTWQELQADAKKLTNPSTGTYGMAMEGGSYTESVHFAFIFGQQQGADPFNAQGQPDFTSPGMVAGVKQYVDLMSDKVVNPSSVQYKNGPEAPGDFANGKAAMLMSQNNADNTLVADGMKTSEYGVVPIPAPTGAAQNTASFVAGINISIFKNSKNKAAALKFVNFMTSPAEQQIFDVPFAALPVISGVTPNFTTNTQEAQTFQQILATRSVPLPLVANESEFETNVGNAVNQLIAQAATGSAPTSAQIKAALQQAQDKMAAAG</sequence>
<protein>
    <submittedName>
        <fullName evidence="2">Carbohydrate ABC transporter substrate-binding protein (CUT1 family)</fullName>
    </submittedName>
</protein>
<evidence type="ECO:0000313" key="3">
    <source>
        <dbReference type="Proteomes" id="UP000318297"/>
    </source>
</evidence>
<keyword evidence="1" id="KW-0732">Signal</keyword>
<organism evidence="2 3">
    <name type="scientific">Rudaeicoccus suwonensis</name>
    <dbReference type="NCBI Taxonomy" id="657409"/>
    <lineage>
        <taxon>Bacteria</taxon>
        <taxon>Bacillati</taxon>
        <taxon>Actinomycetota</taxon>
        <taxon>Actinomycetes</taxon>
        <taxon>Micrococcales</taxon>
        <taxon>Dermacoccaceae</taxon>
        <taxon>Rudaeicoccus</taxon>
    </lineage>
</organism>
<proteinExistence type="predicted"/>
<feature type="signal peptide" evidence="1">
    <location>
        <begin position="1"/>
        <end position="19"/>
    </location>
</feature>
<dbReference type="CDD" id="cd13585">
    <property type="entry name" value="PBP2_TMBP_like"/>
    <property type="match status" value="1"/>
</dbReference>
<dbReference type="PANTHER" id="PTHR43649">
    <property type="entry name" value="ARABINOSE-BINDING PROTEIN-RELATED"/>
    <property type="match status" value="1"/>
</dbReference>
<evidence type="ECO:0000256" key="1">
    <source>
        <dbReference type="SAM" id="SignalP"/>
    </source>
</evidence>
<dbReference type="RefSeq" id="WP_145230394.1">
    <property type="nucleotide sequence ID" value="NZ_VIVQ01000004.1"/>
</dbReference>
<dbReference type="EMBL" id="VIVQ01000004">
    <property type="protein sequence ID" value="TWE07919.1"/>
    <property type="molecule type" value="Genomic_DNA"/>
</dbReference>